<dbReference type="InterPro" id="IPR044522">
    <property type="entry name" value="TSO1-like"/>
</dbReference>
<feature type="compositionally biased region" description="Polar residues" evidence="4">
    <location>
        <begin position="763"/>
        <end position="774"/>
    </location>
</feature>
<evidence type="ECO:0000256" key="4">
    <source>
        <dbReference type="SAM" id="MobiDB-lite"/>
    </source>
</evidence>
<dbReference type="Gramene" id="Manes.03G174900.3.v8.1">
    <property type="protein sequence ID" value="Manes.03G174900.3.v8.1.CDS"/>
    <property type="gene ID" value="Manes.03G174900.v8.1"/>
</dbReference>
<comment type="similarity">
    <text evidence="2">Belongs to the lin-54 family.</text>
</comment>
<feature type="region of interest" description="Disordered" evidence="4">
    <location>
        <begin position="692"/>
        <end position="774"/>
    </location>
</feature>
<gene>
    <name evidence="6" type="ORF">MANES_03G174900v8</name>
</gene>
<dbReference type="EMBL" id="CM004389">
    <property type="protein sequence ID" value="OAY55717.1"/>
    <property type="molecule type" value="Genomic_DNA"/>
</dbReference>
<dbReference type="InterPro" id="IPR033467">
    <property type="entry name" value="Tesmin/TSO1-like_CXC"/>
</dbReference>
<accession>A0A2C9W8E5</accession>
<name>A0A2C9W8E5_MANES</name>
<dbReference type="PROSITE" id="PS51634">
    <property type="entry name" value="CRC"/>
    <property type="match status" value="1"/>
</dbReference>
<dbReference type="Proteomes" id="UP000091857">
    <property type="component" value="Chromosome 3"/>
</dbReference>
<dbReference type="SMART" id="SM01114">
    <property type="entry name" value="CXC"/>
    <property type="match status" value="2"/>
</dbReference>
<dbReference type="PANTHER" id="PTHR46159:SF12">
    <property type="entry name" value="PROTEIN TESMIN_TSO1-LIKE CXC 3-RELATED"/>
    <property type="match status" value="1"/>
</dbReference>
<sequence>MDTPEKTQITTSLSKFEDSPVFNYINSLSPIKPVKSIHITQTFQSLNFPSVPSIFTSPHVSSNKESRFLRRHNCSDPSKSEFSSEHGNKVCSDAGSGLDAAQLYDNSSELQENFDPAVSIGEVSVEPPSEHLKFAIELPQRLKYDCGSPECDATPRCSPQIDCISELAGVSQKSSPECNVHPQEIYHSEKKKEASDCDWESLTSDATDLLIFSSPIGTNVFKGLMQKSVDLGASFSTSLDDVHKVQIDPVDSGDQQEIEYPSTQPGETIVPKEINQIQDNLAANNNPNKCMTSNPSDEVENDVGMSSRVVSKAVSILHCGMRRRCLDFETVGARRKKLGGNSNSSTFVGGQADEKLASKDKQLVPFRPGGDSSRCVLPGIGLHLNALAMTSKDSKSVKHEASSSVINVTSTAASFHSPNTGQELDESLSLAATDIDMGPIENAVPLLEDVPQASACLVTEEFNHNSPKKKRRKLDGESEACKRCNCKKSKCLKLYCECFAAGVYCIEPCSCQECFNKPMHEDTVLATRKQIESRNPLAFAPKVIRSSETAIEIGDESSKTPASARHKRGCNCKKSSCLKKYCECFQGGVGCSINCRCEGCKNAFGRKDGSAPTETEAEPEDEAVGGENSRVDRISQKNEIQNNKEQNPNSALPMTPLALCRQLLQLPFSSKSKPPRSFLSIGSSSGFCTGQKYGKPNILRPQPKSDTELQTPGDDDMPEILRGNCSPSTGIKTSPNSKRVSPPHSILGSSPGRRNGRKLILQSIPSFPSLTPQH</sequence>
<feature type="compositionally biased region" description="Polar residues" evidence="4">
    <location>
        <begin position="725"/>
        <end position="739"/>
    </location>
</feature>
<evidence type="ECO:0000256" key="1">
    <source>
        <dbReference type="ARBA" id="ARBA00004123"/>
    </source>
</evidence>
<dbReference type="PANTHER" id="PTHR46159">
    <property type="entry name" value="PROTEIN TESMIN/TSO1-LIKE CXC 2"/>
    <property type="match status" value="1"/>
</dbReference>
<dbReference type="AlphaFoldDB" id="A0A2C9W8E5"/>
<evidence type="ECO:0000313" key="6">
    <source>
        <dbReference type="EMBL" id="OAY55717.1"/>
    </source>
</evidence>
<dbReference type="STRING" id="3983.A0A2C9W8E5"/>
<dbReference type="InterPro" id="IPR005172">
    <property type="entry name" value="CRC"/>
</dbReference>
<evidence type="ECO:0000256" key="2">
    <source>
        <dbReference type="ARBA" id="ARBA00007267"/>
    </source>
</evidence>
<dbReference type="Gramene" id="Manes.03G174900.2.v8.1">
    <property type="protein sequence ID" value="Manes.03G174900.2.v8.1.CDS"/>
    <property type="gene ID" value="Manes.03G174900.v8.1"/>
</dbReference>
<keyword evidence="7" id="KW-1185">Reference proteome</keyword>
<feature type="region of interest" description="Disordered" evidence="4">
    <location>
        <begin position="606"/>
        <end position="630"/>
    </location>
</feature>
<dbReference type="SMR" id="A0A2C9W8E5"/>
<protein>
    <recommendedName>
        <fullName evidence="5">CRC domain-containing protein</fullName>
    </recommendedName>
</protein>
<comment type="caution">
    <text evidence="6">The sequence shown here is derived from an EMBL/GenBank/DDBJ whole genome shotgun (WGS) entry which is preliminary data.</text>
</comment>
<organism evidence="6 7">
    <name type="scientific">Manihot esculenta</name>
    <name type="common">Cassava</name>
    <name type="synonym">Jatropha manihot</name>
    <dbReference type="NCBI Taxonomy" id="3983"/>
    <lineage>
        <taxon>Eukaryota</taxon>
        <taxon>Viridiplantae</taxon>
        <taxon>Streptophyta</taxon>
        <taxon>Embryophyta</taxon>
        <taxon>Tracheophyta</taxon>
        <taxon>Spermatophyta</taxon>
        <taxon>Magnoliopsida</taxon>
        <taxon>eudicotyledons</taxon>
        <taxon>Gunneridae</taxon>
        <taxon>Pentapetalae</taxon>
        <taxon>rosids</taxon>
        <taxon>fabids</taxon>
        <taxon>Malpighiales</taxon>
        <taxon>Euphorbiaceae</taxon>
        <taxon>Crotonoideae</taxon>
        <taxon>Manihoteae</taxon>
        <taxon>Manihot</taxon>
    </lineage>
</organism>
<evidence type="ECO:0000256" key="3">
    <source>
        <dbReference type="ARBA" id="ARBA00023242"/>
    </source>
</evidence>
<comment type="subcellular location">
    <subcellularLocation>
        <location evidence="1">Nucleus</location>
    </subcellularLocation>
</comment>
<dbReference type="OrthoDB" id="6283463at2759"/>
<dbReference type="Pfam" id="PF03638">
    <property type="entry name" value="TCR"/>
    <property type="match status" value="2"/>
</dbReference>
<proteinExistence type="inferred from homology"/>
<evidence type="ECO:0000259" key="5">
    <source>
        <dbReference type="PROSITE" id="PS51634"/>
    </source>
</evidence>
<dbReference type="GO" id="GO:0005634">
    <property type="term" value="C:nucleus"/>
    <property type="evidence" value="ECO:0007669"/>
    <property type="project" value="UniProtKB-SubCell"/>
</dbReference>
<dbReference type="GO" id="GO:0003700">
    <property type="term" value="F:DNA-binding transcription factor activity"/>
    <property type="evidence" value="ECO:0007669"/>
    <property type="project" value="InterPro"/>
</dbReference>
<feature type="compositionally biased region" description="Acidic residues" evidence="4">
    <location>
        <begin position="615"/>
        <end position="624"/>
    </location>
</feature>
<reference evidence="7" key="1">
    <citation type="journal article" date="2016" name="Nat. Biotechnol.">
        <title>Sequencing wild and cultivated cassava and related species reveals extensive interspecific hybridization and genetic diversity.</title>
        <authorList>
            <person name="Bredeson J.V."/>
            <person name="Lyons J.B."/>
            <person name="Prochnik S.E."/>
            <person name="Wu G.A."/>
            <person name="Ha C.M."/>
            <person name="Edsinger-Gonzales E."/>
            <person name="Grimwood J."/>
            <person name="Schmutz J."/>
            <person name="Rabbi I.Y."/>
            <person name="Egesi C."/>
            <person name="Nauluvula P."/>
            <person name="Lebot V."/>
            <person name="Ndunguru J."/>
            <person name="Mkamilo G."/>
            <person name="Bart R.S."/>
            <person name="Setter T.L."/>
            <person name="Gleadow R.M."/>
            <person name="Kulakow P."/>
            <person name="Ferguson M.E."/>
            <person name="Rounsley S."/>
            <person name="Rokhsar D.S."/>
        </authorList>
    </citation>
    <scope>NUCLEOTIDE SEQUENCE [LARGE SCALE GENOMIC DNA]</scope>
    <source>
        <strain evidence="7">cv. AM560-2</strain>
    </source>
</reference>
<keyword evidence="3" id="KW-0539">Nucleus</keyword>
<evidence type="ECO:0000313" key="7">
    <source>
        <dbReference type="Proteomes" id="UP000091857"/>
    </source>
</evidence>
<feature type="domain" description="CRC" evidence="5">
    <location>
        <begin position="480"/>
        <end position="605"/>
    </location>
</feature>